<protein>
    <recommendedName>
        <fullName evidence="6">Mid2 domain-containing protein</fullName>
    </recommendedName>
</protein>
<feature type="region of interest" description="Disordered" evidence="1">
    <location>
        <begin position="252"/>
        <end position="275"/>
    </location>
</feature>
<keyword evidence="5" id="KW-1185">Reference proteome</keyword>
<keyword evidence="2" id="KW-0812">Transmembrane</keyword>
<accession>A0A139HH70</accession>
<evidence type="ECO:0000256" key="1">
    <source>
        <dbReference type="SAM" id="MobiDB-lite"/>
    </source>
</evidence>
<keyword evidence="2" id="KW-1133">Transmembrane helix</keyword>
<evidence type="ECO:0000313" key="4">
    <source>
        <dbReference type="EMBL" id="KXT01835.1"/>
    </source>
</evidence>
<gene>
    <name evidence="4" type="ORF">AC578_2012</name>
</gene>
<feature type="chain" id="PRO_5007806595" description="Mid2 domain-containing protein" evidence="3">
    <location>
        <begin position="23"/>
        <end position="275"/>
    </location>
</feature>
<dbReference type="AlphaFoldDB" id="A0A139HH70"/>
<dbReference type="OrthoDB" id="10326070at2759"/>
<feature type="region of interest" description="Disordered" evidence="1">
    <location>
        <begin position="192"/>
        <end position="212"/>
    </location>
</feature>
<feature type="transmembrane region" description="Helical" evidence="2">
    <location>
        <begin position="160"/>
        <end position="185"/>
    </location>
</feature>
<proteinExistence type="predicted"/>
<comment type="caution">
    <text evidence="4">The sequence shown here is derived from an EMBL/GenBank/DDBJ whole genome shotgun (WGS) entry which is preliminary data.</text>
</comment>
<keyword evidence="3" id="KW-0732">Signal</keyword>
<dbReference type="EMBL" id="LFZN01000050">
    <property type="protein sequence ID" value="KXT01835.1"/>
    <property type="molecule type" value="Genomic_DNA"/>
</dbReference>
<feature type="signal peptide" evidence="3">
    <location>
        <begin position="1"/>
        <end position="22"/>
    </location>
</feature>
<name>A0A139HH70_9PEZI</name>
<sequence>MRSSCWLPLTLSFLLTLQLVNAKHSLRITYPTTPQKYRLFGKPTFFFDSTWPNITLELWQGPDDKGRMDMEYLLRGVSSSIYTNYTWTPRLINQNLYFHFHTDSGQCTLTNFSTRHVPFHLFLYATNKYPNCTECSSNSSDFRIVTEGDQEAGQREALKIGLGVGLGVGIPLVAGLAGFATWFFMRCRRRHDDSSSQSTPLRPPYDGWTRSPGTAPSAPVYLNGIDHKTMTLEPGGGHLNEFPQNHTFAPVEAPHDRERQELPGTEVGMDVAKGR</sequence>
<evidence type="ECO:0000256" key="3">
    <source>
        <dbReference type="SAM" id="SignalP"/>
    </source>
</evidence>
<evidence type="ECO:0000256" key="2">
    <source>
        <dbReference type="SAM" id="Phobius"/>
    </source>
</evidence>
<organism evidence="4 5">
    <name type="scientific">Pseudocercospora eumusae</name>
    <dbReference type="NCBI Taxonomy" id="321146"/>
    <lineage>
        <taxon>Eukaryota</taxon>
        <taxon>Fungi</taxon>
        <taxon>Dikarya</taxon>
        <taxon>Ascomycota</taxon>
        <taxon>Pezizomycotina</taxon>
        <taxon>Dothideomycetes</taxon>
        <taxon>Dothideomycetidae</taxon>
        <taxon>Mycosphaerellales</taxon>
        <taxon>Mycosphaerellaceae</taxon>
        <taxon>Pseudocercospora</taxon>
    </lineage>
</organism>
<keyword evidence="2" id="KW-0472">Membrane</keyword>
<dbReference type="Proteomes" id="UP000070133">
    <property type="component" value="Unassembled WGS sequence"/>
</dbReference>
<reference evidence="4 5" key="1">
    <citation type="submission" date="2015-07" db="EMBL/GenBank/DDBJ databases">
        <title>Comparative genomics of the Sigatoka disease complex on banana suggests a link between parallel evolutionary changes in Pseudocercospora fijiensis and Pseudocercospora eumusae and increased virulence on the banana host.</title>
        <authorList>
            <person name="Chang T.-C."/>
            <person name="Salvucci A."/>
            <person name="Crous P.W."/>
            <person name="Stergiopoulos I."/>
        </authorList>
    </citation>
    <scope>NUCLEOTIDE SEQUENCE [LARGE SCALE GENOMIC DNA]</scope>
    <source>
        <strain evidence="4 5">CBS 114824</strain>
    </source>
</reference>
<evidence type="ECO:0008006" key="6">
    <source>
        <dbReference type="Google" id="ProtNLM"/>
    </source>
</evidence>
<evidence type="ECO:0000313" key="5">
    <source>
        <dbReference type="Proteomes" id="UP000070133"/>
    </source>
</evidence>